<feature type="non-terminal residue" evidence="1">
    <location>
        <position position="1"/>
    </location>
</feature>
<organism evidence="1 2">
    <name type="scientific">Methylomonas rosea</name>
    <dbReference type="NCBI Taxonomy" id="2952227"/>
    <lineage>
        <taxon>Bacteria</taxon>
        <taxon>Pseudomonadati</taxon>
        <taxon>Pseudomonadota</taxon>
        <taxon>Gammaproteobacteria</taxon>
        <taxon>Methylococcales</taxon>
        <taxon>Methylococcaceae</taxon>
        <taxon>Methylomonas</taxon>
    </lineage>
</organism>
<sequence>RIIKERFYNRLPLFIRPLYYFFYRYFLRLGFLDGVEGFAYHFMQGLWYRCLVDLKYLEAERVLDGAITNQEKISRLEKLTGFKL</sequence>
<evidence type="ECO:0000313" key="1">
    <source>
        <dbReference type="EMBL" id="MCQ8119760.1"/>
    </source>
</evidence>
<keyword evidence="2" id="KW-1185">Reference proteome</keyword>
<accession>A0ABT1TZ06</accession>
<gene>
    <name evidence="1" type="ORF">NP589_20245</name>
</gene>
<comment type="caution">
    <text evidence="1">The sequence shown here is derived from an EMBL/GenBank/DDBJ whole genome shotgun (WGS) entry which is preliminary data.</text>
</comment>
<dbReference type="Proteomes" id="UP001524570">
    <property type="component" value="Unassembled WGS sequence"/>
</dbReference>
<proteinExistence type="predicted"/>
<evidence type="ECO:0000313" key="2">
    <source>
        <dbReference type="Proteomes" id="UP001524570"/>
    </source>
</evidence>
<name>A0ABT1TZ06_9GAMM</name>
<dbReference type="EMBL" id="JANIBL010000091">
    <property type="protein sequence ID" value="MCQ8119760.1"/>
    <property type="molecule type" value="Genomic_DNA"/>
</dbReference>
<reference evidence="1 2" key="1">
    <citation type="submission" date="2022-07" db="EMBL/GenBank/DDBJ databases">
        <title>Methylomonas rivi sp. nov., Methylomonas rosea sp. nov., Methylomonas aureus sp. nov. and Methylomonas subterranea sp. nov., four novel methanotrophs isolated from a freshwater creek and the deep terrestrial subsurface.</title>
        <authorList>
            <person name="Abin C."/>
            <person name="Sankaranarayanan K."/>
            <person name="Garner C."/>
            <person name="Sindelar R."/>
            <person name="Kotary K."/>
            <person name="Garner R."/>
            <person name="Barclay S."/>
            <person name="Lawson P."/>
            <person name="Krumholz L."/>
        </authorList>
    </citation>
    <scope>NUCLEOTIDE SEQUENCE [LARGE SCALE GENOMIC DNA]</scope>
    <source>
        <strain evidence="1 2">WSC-7</strain>
    </source>
</reference>
<protein>
    <submittedName>
        <fullName evidence="1">Glycosyltransferase family 2 protein</fullName>
    </submittedName>
</protein>